<accession>A0A517TW90</accession>
<dbReference type="InterPro" id="IPR007831">
    <property type="entry name" value="T2SS_GspE_N"/>
</dbReference>
<keyword evidence="3" id="KW-0067">ATP-binding</keyword>
<dbReference type="CDD" id="cd01129">
    <property type="entry name" value="PulE-GspE-like"/>
    <property type="match status" value="1"/>
</dbReference>
<protein>
    <submittedName>
        <fullName evidence="5">Type II secretion system protein E</fullName>
    </submittedName>
</protein>
<dbReference type="InterPro" id="IPR037257">
    <property type="entry name" value="T2SS_E_N_sf"/>
</dbReference>
<name>A0A517TW90_9BACT</name>
<organism evidence="5 6">
    <name type="scientific">Lacipirellula limnantheis</name>
    <dbReference type="NCBI Taxonomy" id="2528024"/>
    <lineage>
        <taxon>Bacteria</taxon>
        <taxon>Pseudomonadati</taxon>
        <taxon>Planctomycetota</taxon>
        <taxon>Planctomycetia</taxon>
        <taxon>Pirellulales</taxon>
        <taxon>Lacipirellulaceae</taxon>
        <taxon>Lacipirellula</taxon>
    </lineage>
</organism>
<dbReference type="AlphaFoldDB" id="A0A517TW90"/>
<dbReference type="Gene3D" id="3.40.50.300">
    <property type="entry name" value="P-loop containing nucleotide triphosphate hydrolases"/>
    <property type="match status" value="1"/>
</dbReference>
<dbReference type="InterPro" id="IPR001482">
    <property type="entry name" value="T2SS/T4SS_dom"/>
</dbReference>
<dbReference type="FunFam" id="3.30.450.90:FF:000001">
    <property type="entry name" value="Type II secretion system ATPase GspE"/>
    <property type="match status" value="1"/>
</dbReference>
<dbReference type="Pfam" id="PF00437">
    <property type="entry name" value="T2SSE"/>
    <property type="match status" value="1"/>
</dbReference>
<evidence type="ECO:0000313" key="6">
    <source>
        <dbReference type="Proteomes" id="UP000317909"/>
    </source>
</evidence>
<dbReference type="OrthoDB" id="244550at2"/>
<dbReference type="KEGG" id="llh:I41_18270"/>
<evidence type="ECO:0000259" key="4">
    <source>
        <dbReference type="PROSITE" id="PS00662"/>
    </source>
</evidence>
<keyword evidence="2" id="KW-0547">Nucleotide-binding</keyword>
<dbReference type="GO" id="GO:0005886">
    <property type="term" value="C:plasma membrane"/>
    <property type="evidence" value="ECO:0007669"/>
    <property type="project" value="TreeGrafter"/>
</dbReference>
<dbReference type="PROSITE" id="PS00662">
    <property type="entry name" value="T2SP_E"/>
    <property type="match status" value="1"/>
</dbReference>
<dbReference type="InterPro" id="IPR003593">
    <property type="entry name" value="AAA+_ATPase"/>
</dbReference>
<feature type="domain" description="Bacterial type II secretion system protein E" evidence="4">
    <location>
        <begin position="379"/>
        <end position="393"/>
    </location>
</feature>
<evidence type="ECO:0000256" key="3">
    <source>
        <dbReference type="ARBA" id="ARBA00022840"/>
    </source>
</evidence>
<dbReference type="FunFam" id="3.40.50.300:FF:000398">
    <property type="entry name" value="Type IV pilus assembly ATPase PilB"/>
    <property type="match status" value="1"/>
</dbReference>
<sequence>MDAGQILLKHGLLSDSELSRAVDARTNGARVDQLAVEMGLVGEADALRALGLETGVDFLDLEGASVDLTLLQTFPPKLIHRHGLFPIERRRGAVVVATSDPLNLYPLDEAAAALGCPIIPVVATREAIAKRIKTHLGVGSETIEGLLAQRDEEEVELVDGLQLEDGEIAAEVQEASVVHLVNEILLEAIDSRASDVHIESQPSGVKVRYRIDGLLQQQPTPPEINRFQAAIISRLKIMARMNIAEKRLPQDGRIKLKVHGREVDVRVSVIPMLHGEGIVMRILDKGKMEFSLEKLGMAPRMKAAFDRLIRMPHGIILVTGPTGSGKTTTLYSALVGIKSEDTKIITTEDPVEYQLEGINQIQVHPKIGLTFAASLRSILRHDPDVVLVGEIRDHETAENAIQASLTGHLVFSTLHTNDAPSAYTRLVDMGIEPFLVASTIEGVMAQRLVRRLCTKCREEYMPKRDELPDDFPWEEYQALDRPIYRNTGCRSCRGSGFAGRQGIFELCETTDGVRQLAHDRASSWEIRKIALKEGMRTLRDDAWHKVLEGITTVDEVLRVTKSDRM</sequence>
<dbReference type="Gene3D" id="3.30.300.160">
    <property type="entry name" value="Type II secretion system, protein E, N-terminal domain"/>
    <property type="match status" value="1"/>
</dbReference>
<dbReference type="SUPFAM" id="SSF160246">
    <property type="entry name" value="EspE N-terminal domain-like"/>
    <property type="match status" value="1"/>
</dbReference>
<evidence type="ECO:0000256" key="1">
    <source>
        <dbReference type="ARBA" id="ARBA00006611"/>
    </source>
</evidence>
<reference evidence="5 6" key="1">
    <citation type="submission" date="2019-02" db="EMBL/GenBank/DDBJ databases">
        <title>Deep-cultivation of Planctomycetes and their phenomic and genomic characterization uncovers novel biology.</title>
        <authorList>
            <person name="Wiegand S."/>
            <person name="Jogler M."/>
            <person name="Boedeker C."/>
            <person name="Pinto D."/>
            <person name="Vollmers J."/>
            <person name="Rivas-Marin E."/>
            <person name="Kohn T."/>
            <person name="Peeters S.H."/>
            <person name="Heuer A."/>
            <person name="Rast P."/>
            <person name="Oberbeckmann S."/>
            <person name="Bunk B."/>
            <person name="Jeske O."/>
            <person name="Meyerdierks A."/>
            <person name="Storesund J.E."/>
            <person name="Kallscheuer N."/>
            <person name="Luecker S."/>
            <person name="Lage O.M."/>
            <person name="Pohl T."/>
            <person name="Merkel B.J."/>
            <person name="Hornburger P."/>
            <person name="Mueller R.-W."/>
            <person name="Bruemmer F."/>
            <person name="Labrenz M."/>
            <person name="Spormann A.M."/>
            <person name="Op den Camp H."/>
            <person name="Overmann J."/>
            <person name="Amann R."/>
            <person name="Jetten M.S.M."/>
            <person name="Mascher T."/>
            <person name="Medema M.H."/>
            <person name="Devos D.P."/>
            <person name="Kaster A.-K."/>
            <person name="Ovreas L."/>
            <person name="Rohde M."/>
            <person name="Galperin M.Y."/>
            <person name="Jogler C."/>
        </authorList>
    </citation>
    <scope>NUCLEOTIDE SEQUENCE [LARGE SCALE GENOMIC DNA]</scope>
    <source>
        <strain evidence="5 6">I41</strain>
    </source>
</reference>
<dbReference type="Pfam" id="PF05157">
    <property type="entry name" value="MshEN"/>
    <property type="match status" value="1"/>
</dbReference>
<dbReference type="EMBL" id="CP036339">
    <property type="protein sequence ID" value="QDT72645.1"/>
    <property type="molecule type" value="Genomic_DNA"/>
</dbReference>
<dbReference type="SUPFAM" id="SSF52540">
    <property type="entry name" value="P-loop containing nucleoside triphosphate hydrolases"/>
    <property type="match status" value="1"/>
</dbReference>
<dbReference type="InterPro" id="IPR027417">
    <property type="entry name" value="P-loop_NTPase"/>
</dbReference>
<dbReference type="Gene3D" id="3.30.450.90">
    <property type="match status" value="1"/>
</dbReference>
<evidence type="ECO:0000313" key="5">
    <source>
        <dbReference type="EMBL" id="QDT72645.1"/>
    </source>
</evidence>
<dbReference type="GO" id="GO:0016887">
    <property type="term" value="F:ATP hydrolysis activity"/>
    <property type="evidence" value="ECO:0007669"/>
    <property type="project" value="TreeGrafter"/>
</dbReference>
<gene>
    <name evidence="5" type="primary">xpsE_3</name>
    <name evidence="5" type="ORF">I41_18270</name>
</gene>
<dbReference type="GO" id="GO:0005524">
    <property type="term" value="F:ATP binding"/>
    <property type="evidence" value="ECO:0007669"/>
    <property type="project" value="UniProtKB-KW"/>
</dbReference>
<dbReference type="PANTHER" id="PTHR30258:SF2">
    <property type="entry name" value="COMG OPERON PROTEIN 1"/>
    <property type="match status" value="1"/>
</dbReference>
<dbReference type="SMART" id="SM00382">
    <property type="entry name" value="AAA"/>
    <property type="match status" value="1"/>
</dbReference>
<proteinExistence type="inferred from homology"/>
<dbReference type="PANTHER" id="PTHR30258">
    <property type="entry name" value="TYPE II SECRETION SYSTEM PROTEIN GSPE-RELATED"/>
    <property type="match status" value="1"/>
</dbReference>
<keyword evidence="6" id="KW-1185">Reference proteome</keyword>
<evidence type="ECO:0000256" key="2">
    <source>
        <dbReference type="ARBA" id="ARBA00022741"/>
    </source>
</evidence>
<dbReference type="RefSeq" id="WP_145432192.1">
    <property type="nucleotide sequence ID" value="NZ_CP036339.1"/>
</dbReference>
<dbReference type="Proteomes" id="UP000317909">
    <property type="component" value="Chromosome"/>
</dbReference>
<comment type="similarity">
    <text evidence="1">Belongs to the GSP E family.</text>
</comment>